<evidence type="ECO:0000313" key="4">
    <source>
        <dbReference type="Proteomes" id="UP000050509"/>
    </source>
</evidence>
<feature type="region of interest" description="Disordered" evidence="1">
    <location>
        <begin position="195"/>
        <end position="241"/>
    </location>
</feature>
<proteinExistence type="predicted"/>
<sequence>MPGAALQPVITDTLPVNTTFESCAINAPYTGTCSQQGGAVVYTLNQKIAVGNSGSVRLRLRTTPNAPVGPVRNDVSLAYRDNLNNLFLASGNDIDQITPADLSLTKVVDKPQPNVGEVVTFDVVVRNGGPATATSVLVSDPLPAGLEYVSSAPAQGSYNSLSGAWPVGTLNVGASARLQISARVLTAGTKVNTAQVAAVDQPDPDSVPGNSNPREDDQASATVRPPVADLSLTKGVNNPSATQGDELIYTITVTNSGPDAATGVAVSDPLPAGVEYRGATASAGSYNPADGTWTIGALAVGQRVRLTITVLVLSADKVTNTAQVSASAQFDPDSTPGNNNPAEDDQASVTTPIAPTAVTLSSFTAQRQPGGVLVAWATASENDTWGFDLFRSEDGTREHATRINPELIAAQGRGQGGARYTFLDSGAPTDAPATYWLVETENGGATHEYGPVVAQPLGLLSGSQVFIPMASRDGDGPIE</sequence>
<dbReference type="Proteomes" id="UP000050509">
    <property type="component" value="Unassembled WGS sequence"/>
</dbReference>
<dbReference type="PATRIC" id="fig|186479.3.peg.8824"/>
<dbReference type="Gene3D" id="2.60.40.1170">
    <property type="entry name" value="Mu homology domain, subdomain B"/>
    <property type="match status" value="1"/>
</dbReference>
<reference evidence="3 4" key="1">
    <citation type="submission" date="2015-09" db="EMBL/GenBank/DDBJ databases">
        <title>Draft genome sequence of Kouleothrix aurantiaca JCM 19913.</title>
        <authorList>
            <person name="Hemp J."/>
        </authorList>
    </citation>
    <scope>NUCLEOTIDE SEQUENCE [LARGE SCALE GENOMIC DNA]</scope>
    <source>
        <strain evidence="3 4">COM-B</strain>
    </source>
</reference>
<dbReference type="Gene3D" id="2.60.40.10">
    <property type="entry name" value="Immunoglobulins"/>
    <property type="match status" value="1"/>
</dbReference>
<feature type="region of interest" description="Disordered" evidence="1">
    <location>
        <begin position="324"/>
        <end position="347"/>
    </location>
</feature>
<protein>
    <recommendedName>
        <fullName evidence="2">DUF11 domain-containing protein</fullName>
    </recommendedName>
</protein>
<accession>A0A0P9FHB5</accession>
<dbReference type="AlphaFoldDB" id="A0A0P9FHB5"/>
<dbReference type="PANTHER" id="PTHR34819">
    <property type="entry name" value="LARGE CYSTEINE-RICH PERIPLASMIC PROTEIN OMCB"/>
    <property type="match status" value="1"/>
</dbReference>
<keyword evidence="4" id="KW-1185">Reference proteome</keyword>
<organism evidence="3 4">
    <name type="scientific">Kouleothrix aurantiaca</name>
    <dbReference type="NCBI Taxonomy" id="186479"/>
    <lineage>
        <taxon>Bacteria</taxon>
        <taxon>Bacillati</taxon>
        <taxon>Chloroflexota</taxon>
        <taxon>Chloroflexia</taxon>
        <taxon>Chloroflexales</taxon>
        <taxon>Roseiflexineae</taxon>
        <taxon>Roseiflexaceae</taxon>
        <taxon>Kouleothrix</taxon>
    </lineage>
</organism>
<comment type="caution">
    <text evidence="3">The sequence shown here is derived from an EMBL/GenBank/DDBJ whole genome shotgun (WGS) entry which is preliminary data.</text>
</comment>
<dbReference type="PANTHER" id="PTHR34819:SF3">
    <property type="entry name" value="CELL SURFACE PROTEIN"/>
    <property type="match status" value="1"/>
</dbReference>
<dbReference type="InterPro" id="IPR051172">
    <property type="entry name" value="Chlamydia_OmcB"/>
</dbReference>
<dbReference type="InterPro" id="IPR047589">
    <property type="entry name" value="DUF11_rpt"/>
</dbReference>
<dbReference type="InterPro" id="IPR001434">
    <property type="entry name" value="OmcB-like_DUF11"/>
</dbReference>
<dbReference type="NCBIfam" id="TIGR01451">
    <property type="entry name" value="B_ant_repeat"/>
    <property type="match status" value="2"/>
</dbReference>
<gene>
    <name evidence="3" type="ORF">SE17_15120</name>
</gene>
<dbReference type="Pfam" id="PF01345">
    <property type="entry name" value="DUF11"/>
    <property type="match status" value="2"/>
</dbReference>
<evidence type="ECO:0000259" key="2">
    <source>
        <dbReference type="Pfam" id="PF01345"/>
    </source>
</evidence>
<dbReference type="InterPro" id="IPR013783">
    <property type="entry name" value="Ig-like_fold"/>
</dbReference>
<feature type="compositionally biased region" description="Polar residues" evidence="1">
    <location>
        <begin position="335"/>
        <end position="347"/>
    </location>
</feature>
<feature type="domain" description="DUF11" evidence="2">
    <location>
        <begin position="101"/>
        <end position="206"/>
    </location>
</feature>
<evidence type="ECO:0000256" key="1">
    <source>
        <dbReference type="SAM" id="MobiDB-lite"/>
    </source>
</evidence>
<feature type="domain" description="DUF11" evidence="2">
    <location>
        <begin position="229"/>
        <end position="340"/>
    </location>
</feature>
<name>A0A0P9FHB5_9CHLR</name>
<dbReference type="EMBL" id="LJCR01000523">
    <property type="protein sequence ID" value="KPV52506.1"/>
    <property type="molecule type" value="Genomic_DNA"/>
</dbReference>
<evidence type="ECO:0000313" key="3">
    <source>
        <dbReference type="EMBL" id="KPV52506.1"/>
    </source>
</evidence>